<comment type="caution">
    <text evidence="1">The sequence shown here is derived from an EMBL/GenBank/DDBJ whole genome shotgun (WGS) entry which is preliminary data.</text>
</comment>
<evidence type="ECO:0000313" key="2">
    <source>
        <dbReference type="Proteomes" id="UP000499080"/>
    </source>
</evidence>
<accession>A0A4Y2CE29</accession>
<sequence>MSKFESQIMLAKIAASKSVTADQTYIDPIIRNLNNERNQARKMFQRTRNPALKRQHSNTGQKQNPNYIQLALNKHLKTLEDWFRKWKIELNRSKTEAIMFSSRNFTVTARFKSAFSAQGKTKVYGTSLVKLVPNHGKLAKVAIETIGLPTTFGFNLKNKRQSNIPSARHPVPHRPGIPVRPFQLYWKIFWKNLESVHTCRSDDDDHITPVAINLNFLPNPEINDFVRYVDLPKEWAQVLGSRLKGKKNCYLLVHNFLDFSAEKSLFRFPIKQMILFTPILQVSSELSHLHANLMNRPFVDS</sequence>
<dbReference type="AlphaFoldDB" id="A0A4Y2CE29"/>
<dbReference type="EMBL" id="BGPR01000182">
    <property type="protein sequence ID" value="GBM02682.1"/>
    <property type="molecule type" value="Genomic_DNA"/>
</dbReference>
<dbReference type="Proteomes" id="UP000499080">
    <property type="component" value="Unassembled WGS sequence"/>
</dbReference>
<reference evidence="1 2" key="1">
    <citation type="journal article" date="2019" name="Sci. Rep.">
        <title>Orb-weaving spider Araneus ventricosus genome elucidates the spidroin gene catalogue.</title>
        <authorList>
            <person name="Kono N."/>
            <person name="Nakamura H."/>
            <person name="Ohtoshi R."/>
            <person name="Moran D.A.P."/>
            <person name="Shinohara A."/>
            <person name="Yoshida Y."/>
            <person name="Fujiwara M."/>
            <person name="Mori M."/>
            <person name="Tomita M."/>
            <person name="Arakawa K."/>
        </authorList>
    </citation>
    <scope>NUCLEOTIDE SEQUENCE [LARGE SCALE GENOMIC DNA]</scope>
</reference>
<proteinExistence type="predicted"/>
<protein>
    <submittedName>
        <fullName evidence="1">Uncharacterized protein</fullName>
    </submittedName>
</protein>
<name>A0A4Y2CE29_ARAVE</name>
<evidence type="ECO:0000313" key="1">
    <source>
        <dbReference type="EMBL" id="GBM02682.1"/>
    </source>
</evidence>
<dbReference type="OrthoDB" id="412006at2759"/>
<keyword evidence="2" id="KW-1185">Reference proteome</keyword>
<gene>
    <name evidence="1" type="ORF">AVEN_258971_1</name>
</gene>
<organism evidence="1 2">
    <name type="scientific">Araneus ventricosus</name>
    <name type="common">Orbweaver spider</name>
    <name type="synonym">Epeira ventricosa</name>
    <dbReference type="NCBI Taxonomy" id="182803"/>
    <lineage>
        <taxon>Eukaryota</taxon>
        <taxon>Metazoa</taxon>
        <taxon>Ecdysozoa</taxon>
        <taxon>Arthropoda</taxon>
        <taxon>Chelicerata</taxon>
        <taxon>Arachnida</taxon>
        <taxon>Araneae</taxon>
        <taxon>Araneomorphae</taxon>
        <taxon>Entelegynae</taxon>
        <taxon>Araneoidea</taxon>
        <taxon>Araneidae</taxon>
        <taxon>Araneus</taxon>
    </lineage>
</organism>